<organism evidence="1 2">
    <name type="scientific">Senna tora</name>
    <dbReference type="NCBI Taxonomy" id="362788"/>
    <lineage>
        <taxon>Eukaryota</taxon>
        <taxon>Viridiplantae</taxon>
        <taxon>Streptophyta</taxon>
        <taxon>Embryophyta</taxon>
        <taxon>Tracheophyta</taxon>
        <taxon>Spermatophyta</taxon>
        <taxon>Magnoliopsida</taxon>
        <taxon>eudicotyledons</taxon>
        <taxon>Gunneridae</taxon>
        <taxon>Pentapetalae</taxon>
        <taxon>rosids</taxon>
        <taxon>fabids</taxon>
        <taxon>Fabales</taxon>
        <taxon>Fabaceae</taxon>
        <taxon>Caesalpinioideae</taxon>
        <taxon>Cassia clade</taxon>
        <taxon>Senna</taxon>
    </lineage>
</organism>
<name>A0A835C8X8_9FABA</name>
<dbReference type="PANTHER" id="PTHR10811">
    <property type="entry name" value="FRINGE-RELATED"/>
    <property type="match status" value="1"/>
</dbReference>
<accession>A0A835C8X8</accession>
<reference evidence="1" key="1">
    <citation type="submission" date="2020-09" db="EMBL/GenBank/DDBJ databases">
        <title>Genome-Enabled Discovery of Anthraquinone Biosynthesis in Senna tora.</title>
        <authorList>
            <person name="Kang S.-H."/>
            <person name="Pandey R.P."/>
            <person name="Lee C.-M."/>
            <person name="Sim J.-S."/>
            <person name="Jeong J.-T."/>
            <person name="Choi B.-S."/>
            <person name="Jung M."/>
            <person name="Ginzburg D."/>
            <person name="Zhao K."/>
            <person name="Won S.Y."/>
            <person name="Oh T.-J."/>
            <person name="Yu Y."/>
            <person name="Kim N.-H."/>
            <person name="Lee O.R."/>
            <person name="Lee T.-H."/>
            <person name="Bashyal P."/>
            <person name="Kim T.-S."/>
            <person name="Lee W.-H."/>
            <person name="Kawkins C."/>
            <person name="Kim C.-K."/>
            <person name="Kim J.S."/>
            <person name="Ahn B.O."/>
            <person name="Rhee S.Y."/>
            <person name="Sohng J.K."/>
        </authorList>
    </citation>
    <scope>NUCLEOTIDE SEQUENCE</scope>
    <source>
        <tissue evidence="1">Leaf</tissue>
    </source>
</reference>
<keyword evidence="2" id="KW-1185">Reference proteome</keyword>
<dbReference type="Pfam" id="PF04646">
    <property type="entry name" value="DUF604"/>
    <property type="match status" value="1"/>
</dbReference>
<dbReference type="AlphaFoldDB" id="A0A835C8X8"/>
<protein>
    <submittedName>
        <fullName evidence="1">DUF604 domain-containing protein</fullName>
    </submittedName>
</protein>
<sequence>MFCIAASLKTWKLRKPYIESWWEPNVTRGYVFFEEPPGEEFLPWPAKSPEFRVHEDVTKLDVFTRFNNPIQLRILRSVVETFKEADKDVKWFVMTDDDTVMVVENLLEVLAKYDYRKSYYIGMNSESVKSNVDFTFEMGFGGAGYALTYPLMEAIAEHLEGCLLRYTHLVSSDYIVSACVADLGIDPTFEKGFHQVDLHGDISGLLSAHPNAPFVSIHHMDTTEPIFPSKNRTESIHQLLRAAKLDRTRVLQQTICHHRPSHWSFSISWGYSLQIYESVFPRWLLKRPLETFLPWLPIAKPPFYMFNTRWPFDNPCEAPHAFFAESIKRIHNTEGEDEIVTTYVRKSPRNLQPCPLDGHQSAEPITKVQVFSPTTRNMEISDIGPA</sequence>
<proteinExistence type="predicted"/>
<gene>
    <name evidence="1" type="ORF">G2W53_016034</name>
</gene>
<comment type="caution">
    <text evidence="1">The sequence shown here is derived from an EMBL/GenBank/DDBJ whole genome shotgun (WGS) entry which is preliminary data.</text>
</comment>
<evidence type="ECO:0000313" key="1">
    <source>
        <dbReference type="EMBL" id="KAF7833701.1"/>
    </source>
</evidence>
<dbReference type="OrthoDB" id="414175at2759"/>
<dbReference type="Gene3D" id="3.90.550.50">
    <property type="match status" value="1"/>
</dbReference>
<dbReference type="Proteomes" id="UP000634136">
    <property type="component" value="Unassembled WGS sequence"/>
</dbReference>
<evidence type="ECO:0000313" key="2">
    <source>
        <dbReference type="Proteomes" id="UP000634136"/>
    </source>
</evidence>
<dbReference type="InterPro" id="IPR006740">
    <property type="entry name" value="DUF604"/>
</dbReference>
<dbReference type="EMBL" id="JAAIUW010000005">
    <property type="protein sequence ID" value="KAF7833701.1"/>
    <property type="molecule type" value="Genomic_DNA"/>
</dbReference>